<evidence type="ECO:0000256" key="1">
    <source>
        <dbReference type="SAM" id="MobiDB-lite"/>
    </source>
</evidence>
<feature type="compositionally biased region" description="Basic and acidic residues" evidence="1">
    <location>
        <begin position="12"/>
        <end position="32"/>
    </location>
</feature>
<evidence type="ECO:0000313" key="3">
    <source>
        <dbReference type="Proteomes" id="UP001054854"/>
    </source>
</evidence>
<comment type="caution">
    <text evidence="2">The sequence shown here is derived from an EMBL/GenBank/DDBJ whole genome shotgun (WGS) entry which is preliminary data.</text>
</comment>
<proteinExistence type="predicted"/>
<gene>
    <name evidence="2" type="ORF">TPA0910_25200</name>
</gene>
<keyword evidence="3" id="KW-1185">Reference proteome</keyword>
<feature type="compositionally biased region" description="Basic and acidic residues" evidence="1">
    <location>
        <begin position="54"/>
        <end position="64"/>
    </location>
</feature>
<reference evidence="2" key="1">
    <citation type="submission" date="2024-05" db="EMBL/GenBank/DDBJ databases">
        <title>Whole genome shotgun sequence of Streptomyces hygroscopicus NBRC 113678.</title>
        <authorList>
            <person name="Komaki H."/>
            <person name="Tamura T."/>
        </authorList>
    </citation>
    <scope>NUCLEOTIDE SEQUENCE</scope>
    <source>
        <strain evidence="2">N11-34</strain>
    </source>
</reference>
<sequence length="80" mass="8898">MRLARQLTGDLHQPERGVVRLDAEHHDRRPVDARGLSFGHMFRLRPPSPPRTSDAPDARPDTPSDRPGSPVSAARPTMAR</sequence>
<protein>
    <submittedName>
        <fullName evidence="2">Uncharacterized protein</fullName>
    </submittedName>
</protein>
<evidence type="ECO:0000313" key="2">
    <source>
        <dbReference type="EMBL" id="GHJ28087.1"/>
    </source>
</evidence>
<dbReference type="Proteomes" id="UP001054854">
    <property type="component" value="Unassembled WGS sequence"/>
</dbReference>
<name>A0ABQ3TXL4_STRHY</name>
<accession>A0ABQ3TXL4</accession>
<organism evidence="2 3">
    <name type="scientific">Streptomyces hygroscopicus</name>
    <dbReference type="NCBI Taxonomy" id="1912"/>
    <lineage>
        <taxon>Bacteria</taxon>
        <taxon>Bacillati</taxon>
        <taxon>Actinomycetota</taxon>
        <taxon>Actinomycetes</taxon>
        <taxon>Kitasatosporales</taxon>
        <taxon>Streptomycetaceae</taxon>
        <taxon>Streptomyces</taxon>
        <taxon>Streptomyces violaceusniger group</taxon>
    </lineage>
</organism>
<dbReference type="EMBL" id="BNEK01000003">
    <property type="protein sequence ID" value="GHJ28087.1"/>
    <property type="molecule type" value="Genomic_DNA"/>
</dbReference>
<feature type="region of interest" description="Disordered" evidence="1">
    <location>
        <begin position="1"/>
        <end position="80"/>
    </location>
</feature>